<evidence type="ECO:0000313" key="1">
    <source>
        <dbReference type="EMBL" id="MBD3915176.1"/>
    </source>
</evidence>
<sequence>MLVVTSFCEAGAVELEFVGEVVEWRGPAPFHFVRLPLDAAELVDEVKADVVYWGVVPVRARIGTTEFTTAMFPREETWFLPVKAAVRRAEGIELDDVVGVRMHVGRD</sequence>
<dbReference type="EMBL" id="JACXYY010000004">
    <property type="protein sequence ID" value="MBD3915176.1"/>
    <property type="molecule type" value="Genomic_DNA"/>
</dbReference>
<dbReference type="InterPro" id="IPR015018">
    <property type="entry name" value="DUF1905"/>
</dbReference>
<gene>
    <name evidence="1" type="ORF">IEZ25_11170</name>
</gene>
<evidence type="ECO:0000313" key="2">
    <source>
        <dbReference type="Proteomes" id="UP000649289"/>
    </source>
</evidence>
<dbReference type="Pfam" id="PF08922">
    <property type="entry name" value="DUF1905"/>
    <property type="match status" value="1"/>
</dbReference>
<comment type="caution">
    <text evidence="1">The sequence shown here is derived from an EMBL/GenBank/DDBJ whole genome shotgun (WGS) entry which is preliminary data.</text>
</comment>
<accession>A0ABR8MGH4</accession>
<dbReference type="Proteomes" id="UP000649289">
    <property type="component" value="Unassembled WGS sequence"/>
</dbReference>
<keyword evidence="2" id="KW-1185">Reference proteome</keyword>
<dbReference type="InterPro" id="IPR037079">
    <property type="entry name" value="AF2212/PG0164-like_sf"/>
</dbReference>
<protein>
    <submittedName>
        <fullName evidence="1">DUF1905 domain-containing protein</fullName>
    </submittedName>
</protein>
<reference evidence="1 2" key="1">
    <citation type="submission" date="2020-09" db="EMBL/GenBank/DDBJ databases">
        <title>novel species in genus Nocardioides.</title>
        <authorList>
            <person name="Zhang G."/>
        </authorList>
    </citation>
    <scope>NUCLEOTIDE SEQUENCE [LARGE SCALE GENOMIC DNA]</scope>
    <source>
        <strain evidence="1 2">19197</strain>
    </source>
</reference>
<organism evidence="1 2">
    <name type="scientific">Nocardioides hwasunensis</name>
    <dbReference type="NCBI Taxonomy" id="397258"/>
    <lineage>
        <taxon>Bacteria</taxon>
        <taxon>Bacillati</taxon>
        <taxon>Actinomycetota</taxon>
        <taxon>Actinomycetes</taxon>
        <taxon>Propionibacteriales</taxon>
        <taxon>Nocardioidaceae</taxon>
        <taxon>Nocardioides</taxon>
    </lineage>
</organism>
<name>A0ABR8MGH4_9ACTN</name>
<proteinExistence type="predicted"/>
<dbReference type="SUPFAM" id="SSF141694">
    <property type="entry name" value="AF2212/PG0164-like"/>
    <property type="match status" value="1"/>
</dbReference>
<dbReference type="Gene3D" id="2.40.30.100">
    <property type="entry name" value="AF2212/PG0164-like"/>
    <property type="match status" value="1"/>
</dbReference>